<dbReference type="InterPro" id="IPR015683">
    <property type="entry name" value="Ionotropic_Glu_rcpt"/>
</dbReference>
<evidence type="ECO:0000256" key="3">
    <source>
        <dbReference type="ARBA" id="ARBA00022692"/>
    </source>
</evidence>
<comment type="subcellular location">
    <subcellularLocation>
        <location evidence="1">Membrane</location>
        <topology evidence="1">Multi-pass membrane protein</topology>
    </subcellularLocation>
</comment>
<dbReference type="AlphaFoldDB" id="A0AAD3DXV1"/>
<evidence type="ECO:0000256" key="1">
    <source>
        <dbReference type="ARBA" id="ARBA00004141"/>
    </source>
</evidence>
<evidence type="ECO:0000256" key="8">
    <source>
        <dbReference type="ARBA" id="ARBA00023180"/>
    </source>
</evidence>
<keyword evidence="2" id="KW-0813">Transport</keyword>
<feature type="transmembrane region" description="Helical" evidence="12">
    <location>
        <begin position="127"/>
        <end position="147"/>
    </location>
</feature>
<feature type="compositionally biased region" description="Low complexity" evidence="11">
    <location>
        <begin position="697"/>
        <end position="714"/>
    </location>
</feature>
<dbReference type="InterPro" id="IPR019594">
    <property type="entry name" value="Glu/Gly-bd"/>
</dbReference>
<evidence type="ECO:0000256" key="4">
    <source>
        <dbReference type="ARBA" id="ARBA00022989"/>
    </source>
</evidence>
<proteinExistence type="predicted"/>
<gene>
    <name evidence="14" type="ORF">Agub_g11211</name>
</gene>
<keyword evidence="3 12" id="KW-0812">Transmembrane</keyword>
<evidence type="ECO:0000256" key="9">
    <source>
        <dbReference type="ARBA" id="ARBA00023286"/>
    </source>
</evidence>
<feature type="region of interest" description="Disordered" evidence="11">
    <location>
        <begin position="584"/>
        <end position="650"/>
    </location>
</feature>
<protein>
    <recommendedName>
        <fullName evidence="13">Ionotropic glutamate receptor C-terminal domain-containing protein</fullName>
    </recommendedName>
</protein>
<comment type="caution">
    <text evidence="14">The sequence shown here is derived from an EMBL/GenBank/DDBJ whole genome shotgun (WGS) entry which is preliminary data.</text>
</comment>
<evidence type="ECO:0000313" key="15">
    <source>
        <dbReference type="Proteomes" id="UP001054857"/>
    </source>
</evidence>
<organism evidence="14 15">
    <name type="scientific">Astrephomene gubernaculifera</name>
    <dbReference type="NCBI Taxonomy" id="47775"/>
    <lineage>
        <taxon>Eukaryota</taxon>
        <taxon>Viridiplantae</taxon>
        <taxon>Chlorophyta</taxon>
        <taxon>core chlorophytes</taxon>
        <taxon>Chlorophyceae</taxon>
        <taxon>CS clade</taxon>
        <taxon>Chlamydomonadales</taxon>
        <taxon>Astrephomenaceae</taxon>
        <taxon>Astrephomene</taxon>
    </lineage>
</organism>
<feature type="region of interest" description="Disordered" evidence="11">
    <location>
        <begin position="666"/>
        <end position="937"/>
    </location>
</feature>
<accession>A0AAD3DXV1</accession>
<keyword evidence="9" id="KW-1071">Ligand-gated ion channel</keyword>
<sequence>MSTRLRVVVAHRPPFVFADNLSGRTYYGLLIDLLEKILASGNVTYQYDAYQSPTNAGGTLSSAGWSGVIGELVKDRADVALFPLTRTASRLTAIDCTYSYLDQGLSLLVRDEEKGPGALSVLAPFKLSLWMTLLCTVVGVALVFWALDAYGRWIRAKQTEALRETGVISDKAAARARRDERSHVLISFMAAAGAPERPERSSWGVQVLYVMYCFFCLIVLSAYTANLTSFLAVRRAEQGIAGLTDLIHGNLKLGVNPNGSTAAYFASSHDTIATQLQPNIRYCDSATCVSWLRSGAIAGFVSDQPALAYLAQQQPCDLAVVGDPFGPGNLVLGLQKNSTLLPLFNAAIQRFAEDGTLTTLRRAWFDGMSQCSTASSTLDNSRLGVQQMVGAFVFLIAGIVVAFVTGTVENLKWCLARAYARTYTELGMLEGGGGEGAQPRLSPWTRISHKVLGLPFMQDAGLPPLPKRTLGGVGARSAPASTWTVTLKGLGLVEEGQAAAAGEGADGKVEGTRGSMLAIPTRASVTRGSMTSLKDAIAALEANVAASKGAAGAAGGAAAPAAAKREPRRLSALLLPGFLAGRRSAGGADGGGTDEEQHLGPPAIEPSGPGTILGMPPLRRGLTGASPSMTPGSPAALEAAPPVSPQRSLAPPRLWKAHSRIQDIMPPSLRAPSTKQVVLQLQDQPPSPTPTPRELLEQLSRQRSQRFRSQASRAWLEEGPGAELGQQGSRLQPQHSQKQLLSRSTTRQLSYDKPPQPQESFRRQVVAEEQPPRQPEQQQLRPSVSLQRQNTEIQTQDAAGQQQQGPSSSNRQLLTQQSLQQRLLSKFPPPFYSPESSFVSTSTAVTATPVAPENAAATSPKRPSEVAAAAAPSSSSSASTSNNSSASKVGANKVNATQGANRGADTANKAESSNNSRVRLSPEPSSSTPPQPLVRHSLTWQDQNALEGWTKMLNKPEDAQ</sequence>
<dbReference type="Pfam" id="PF10613">
    <property type="entry name" value="Lig_chan-Glu_bd"/>
    <property type="match status" value="1"/>
</dbReference>
<evidence type="ECO:0000256" key="10">
    <source>
        <dbReference type="ARBA" id="ARBA00023303"/>
    </source>
</evidence>
<evidence type="ECO:0000256" key="7">
    <source>
        <dbReference type="ARBA" id="ARBA00023170"/>
    </source>
</evidence>
<keyword evidence="7" id="KW-0675">Receptor</keyword>
<feature type="compositionally biased region" description="Polar residues" evidence="11">
    <location>
        <begin position="780"/>
        <end position="793"/>
    </location>
</feature>
<feature type="domain" description="Ionotropic glutamate receptor C-terminal" evidence="13">
    <location>
        <begin position="4"/>
        <end position="367"/>
    </location>
</feature>
<dbReference type="Gene3D" id="3.40.190.10">
    <property type="entry name" value="Periplasmic binding protein-like II"/>
    <property type="match status" value="1"/>
</dbReference>
<dbReference type="InterPro" id="IPR001320">
    <property type="entry name" value="Iontro_rcpt_C"/>
</dbReference>
<feature type="compositionally biased region" description="Low complexity" evidence="11">
    <location>
        <begin position="833"/>
        <end position="858"/>
    </location>
</feature>
<feature type="compositionally biased region" description="Polar residues" evidence="11">
    <location>
        <begin position="726"/>
        <end position="749"/>
    </location>
</feature>
<dbReference type="GO" id="GO:0016020">
    <property type="term" value="C:membrane"/>
    <property type="evidence" value="ECO:0007669"/>
    <property type="project" value="UniProtKB-SubCell"/>
</dbReference>
<evidence type="ECO:0000313" key="14">
    <source>
        <dbReference type="EMBL" id="GFR49187.1"/>
    </source>
</evidence>
<feature type="transmembrane region" description="Helical" evidence="12">
    <location>
        <begin position="388"/>
        <end position="408"/>
    </location>
</feature>
<dbReference type="Proteomes" id="UP001054857">
    <property type="component" value="Unassembled WGS sequence"/>
</dbReference>
<keyword evidence="15" id="KW-1185">Reference proteome</keyword>
<dbReference type="PANTHER" id="PTHR18966">
    <property type="entry name" value="IONOTROPIC GLUTAMATE RECEPTOR"/>
    <property type="match status" value="1"/>
</dbReference>
<dbReference type="Pfam" id="PF00060">
    <property type="entry name" value="Lig_chan"/>
    <property type="match status" value="1"/>
</dbReference>
<dbReference type="GO" id="GO:0015276">
    <property type="term" value="F:ligand-gated monoatomic ion channel activity"/>
    <property type="evidence" value="ECO:0007669"/>
    <property type="project" value="InterPro"/>
</dbReference>
<feature type="compositionally biased region" description="Polar residues" evidence="11">
    <location>
        <begin position="671"/>
        <end position="684"/>
    </location>
</feature>
<dbReference type="EMBL" id="BMAR01000028">
    <property type="protein sequence ID" value="GFR49187.1"/>
    <property type="molecule type" value="Genomic_DNA"/>
</dbReference>
<keyword evidence="6 12" id="KW-0472">Membrane</keyword>
<evidence type="ECO:0000256" key="5">
    <source>
        <dbReference type="ARBA" id="ARBA00023065"/>
    </source>
</evidence>
<feature type="transmembrane region" description="Helical" evidence="12">
    <location>
        <begin position="207"/>
        <end position="225"/>
    </location>
</feature>
<feature type="compositionally biased region" description="Low complexity" evidence="11">
    <location>
        <begin position="794"/>
        <end position="826"/>
    </location>
</feature>
<name>A0AAD3DXV1_9CHLO</name>
<reference evidence="14 15" key="1">
    <citation type="journal article" date="2021" name="Sci. Rep.">
        <title>Genome sequencing of the multicellular alga Astrephomene provides insights into convergent evolution of germ-soma differentiation.</title>
        <authorList>
            <person name="Yamashita S."/>
            <person name="Yamamoto K."/>
            <person name="Matsuzaki R."/>
            <person name="Suzuki S."/>
            <person name="Yamaguchi H."/>
            <person name="Hirooka S."/>
            <person name="Minakuchi Y."/>
            <person name="Miyagishima S."/>
            <person name="Kawachi M."/>
            <person name="Toyoda A."/>
            <person name="Nozaki H."/>
        </authorList>
    </citation>
    <scope>NUCLEOTIDE SEQUENCE [LARGE SCALE GENOMIC DNA]</scope>
    <source>
        <strain evidence="14 15">NIES-4017</strain>
    </source>
</reference>
<keyword evidence="4 12" id="KW-1133">Transmembrane helix</keyword>
<evidence type="ECO:0000256" key="12">
    <source>
        <dbReference type="SAM" id="Phobius"/>
    </source>
</evidence>
<dbReference type="SMART" id="SM00079">
    <property type="entry name" value="PBPe"/>
    <property type="match status" value="1"/>
</dbReference>
<dbReference type="Gene3D" id="1.10.287.70">
    <property type="match status" value="1"/>
</dbReference>
<evidence type="ECO:0000259" key="13">
    <source>
        <dbReference type="SMART" id="SM00079"/>
    </source>
</evidence>
<keyword evidence="10" id="KW-0407">Ion channel</keyword>
<feature type="compositionally biased region" description="Low complexity" evidence="11">
    <location>
        <begin position="867"/>
        <end position="887"/>
    </location>
</feature>
<evidence type="ECO:0000256" key="11">
    <source>
        <dbReference type="SAM" id="MobiDB-lite"/>
    </source>
</evidence>
<dbReference type="SUPFAM" id="SSF53850">
    <property type="entry name" value="Periplasmic binding protein-like II"/>
    <property type="match status" value="1"/>
</dbReference>
<keyword evidence="8" id="KW-0325">Glycoprotein</keyword>
<evidence type="ECO:0000256" key="2">
    <source>
        <dbReference type="ARBA" id="ARBA00022448"/>
    </source>
</evidence>
<evidence type="ECO:0000256" key="6">
    <source>
        <dbReference type="ARBA" id="ARBA00023136"/>
    </source>
</evidence>
<keyword evidence="5" id="KW-0406">Ion transport</keyword>
<feature type="compositionally biased region" description="Polar residues" evidence="11">
    <location>
        <begin position="909"/>
        <end position="918"/>
    </location>
</feature>